<feature type="region of interest" description="Disordered" evidence="1">
    <location>
        <begin position="166"/>
        <end position="185"/>
    </location>
</feature>
<protein>
    <recommendedName>
        <fullName evidence="4">Fungal N-terminal domain-containing protein</fullName>
    </recommendedName>
</protein>
<proteinExistence type="predicted"/>
<dbReference type="AlphaFoldDB" id="M2RA13"/>
<keyword evidence="3" id="KW-1185">Reference proteome</keyword>
<feature type="region of interest" description="Disordered" evidence="1">
    <location>
        <begin position="1"/>
        <end position="21"/>
    </location>
</feature>
<dbReference type="Proteomes" id="UP000016930">
    <property type="component" value="Unassembled WGS sequence"/>
</dbReference>
<evidence type="ECO:0008006" key="4">
    <source>
        <dbReference type="Google" id="ProtNLM"/>
    </source>
</evidence>
<name>M2RA13_CERS8</name>
<evidence type="ECO:0000313" key="2">
    <source>
        <dbReference type="EMBL" id="EMD35282.1"/>
    </source>
</evidence>
<accession>M2RA13</accession>
<organism evidence="2 3">
    <name type="scientific">Ceriporiopsis subvermispora (strain B)</name>
    <name type="common">White-rot fungus</name>
    <name type="synonym">Gelatoporia subvermispora</name>
    <dbReference type="NCBI Taxonomy" id="914234"/>
    <lineage>
        <taxon>Eukaryota</taxon>
        <taxon>Fungi</taxon>
        <taxon>Dikarya</taxon>
        <taxon>Basidiomycota</taxon>
        <taxon>Agaricomycotina</taxon>
        <taxon>Agaricomycetes</taxon>
        <taxon>Polyporales</taxon>
        <taxon>Gelatoporiaceae</taxon>
        <taxon>Gelatoporia</taxon>
    </lineage>
</organism>
<feature type="compositionally biased region" description="Basic and acidic residues" evidence="1">
    <location>
        <begin position="166"/>
        <end position="177"/>
    </location>
</feature>
<gene>
    <name evidence="2" type="ORF">CERSUDRAFT_116083</name>
</gene>
<reference evidence="2 3" key="1">
    <citation type="journal article" date="2012" name="Proc. Natl. Acad. Sci. U.S.A.">
        <title>Comparative genomics of Ceriporiopsis subvermispora and Phanerochaete chrysosporium provide insight into selective ligninolysis.</title>
        <authorList>
            <person name="Fernandez-Fueyo E."/>
            <person name="Ruiz-Duenas F.J."/>
            <person name="Ferreira P."/>
            <person name="Floudas D."/>
            <person name="Hibbett D.S."/>
            <person name="Canessa P."/>
            <person name="Larrondo L.F."/>
            <person name="James T.Y."/>
            <person name="Seelenfreund D."/>
            <person name="Lobos S."/>
            <person name="Polanco R."/>
            <person name="Tello M."/>
            <person name="Honda Y."/>
            <person name="Watanabe T."/>
            <person name="Watanabe T."/>
            <person name="Ryu J.S."/>
            <person name="Kubicek C.P."/>
            <person name="Schmoll M."/>
            <person name="Gaskell J."/>
            <person name="Hammel K.E."/>
            <person name="St John F.J."/>
            <person name="Vanden Wymelenberg A."/>
            <person name="Sabat G."/>
            <person name="Splinter BonDurant S."/>
            <person name="Syed K."/>
            <person name="Yadav J.S."/>
            <person name="Doddapaneni H."/>
            <person name="Subramanian V."/>
            <person name="Lavin J.L."/>
            <person name="Oguiza J.A."/>
            <person name="Perez G."/>
            <person name="Pisabarro A.G."/>
            <person name="Ramirez L."/>
            <person name="Santoyo F."/>
            <person name="Master E."/>
            <person name="Coutinho P.M."/>
            <person name="Henrissat B."/>
            <person name="Lombard V."/>
            <person name="Magnuson J.K."/>
            <person name="Kuees U."/>
            <person name="Hori C."/>
            <person name="Igarashi K."/>
            <person name="Samejima M."/>
            <person name="Held B.W."/>
            <person name="Barry K.W."/>
            <person name="LaButti K.M."/>
            <person name="Lapidus A."/>
            <person name="Lindquist E.A."/>
            <person name="Lucas S.M."/>
            <person name="Riley R."/>
            <person name="Salamov A.A."/>
            <person name="Hoffmeister D."/>
            <person name="Schwenk D."/>
            <person name="Hadar Y."/>
            <person name="Yarden O."/>
            <person name="de Vries R.P."/>
            <person name="Wiebenga A."/>
            <person name="Stenlid J."/>
            <person name="Eastwood D."/>
            <person name="Grigoriev I.V."/>
            <person name="Berka R.M."/>
            <person name="Blanchette R.A."/>
            <person name="Kersten P."/>
            <person name="Martinez A.T."/>
            <person name="Vicuna R."/>
            <person name="Cullen D."/>
        </authorList>
    </citation>
    <scope>NUCLEOTIDE SEQUENCE [LARGE SCALE GENOMIC DNA]</scope>
    <source>
        <strain evidence="2 3">B</strain>
    </source>
</reference>
<dbReference type="EMBL" id="KB445800">
    <property type="protein sequence ID" value="EMD35282.1"/>
    <property type="molecule type" value="Genomic_DNA"/>
</dbReference>
<sequence>MTSTAAVPTTAGESGSSTVTKTGASKSEELIAYLRSYVELTQSLDTFKPHILTIIEAADTLTIWIKGPRENTDNGKLASTRMSDYLATLKNVLEWAASTKQSPKQKTNVLQKWISETNDKLKAQSNSTKDLSGRKADKFCYDVAEDVGRLEYEGKLILQMFDDRSQRSTEAAVKDDNVSFTSAKR</sequence>
<dbReference type="HOGENOM" id="CLU_1461132_0_0_1"/>
<evidence type="ECO:0000256" key="1">
    <source>
        <dbReference type="SAM" id="MobiDB-lite"/>
    </source>
</evidence>
<evidence type="ECO:0000313" key="3">
    <source>
        <dbReference type="Proteomes" id="UP000016930"/>
    </source>
</evidence>